<protein>
    <submittedName>
        <fullName evidence="1">Uncharacterized protein</fullName>
    </submittedName>
</protein>
<dbReference type="Proteomes" id="UP001162972">
    <property type="component" value="Unassembled WGS sequence"/>
</dbReference>
<dbReference type="AlphaFoldDB" id="A0AAD6J668"/>
<sequence>MSSLSLFSLLHNNSGFNPIRDDKSFASKFNGMNSISMISNQINIMNNNIRTLKSIYRRELNSIT</sequence>
<dbReference type="EMBL" id="JAPFFJ010000535">
    <property type="protein sequence ID" value="KAJ6395070.1"/>
    <property type="molecule type" value="Genomic_DNA"/>
</dbReference>
<evidence type="ECO:0000313" key="1">
    <source>
        <dbReference type="EMBL" id="KAJ6395070.1"/>
    </source>
</evidence>
<reference evidence="1" key="1">
    <citation type="submission" date="2022-10" db="EMBL/GenBank/DDBJ databases">
        <authorList>
            <person name="Hyden B.L."/>
            <person name="Feng K."/>
            <person name="Yates T."/>
            <person name="Jawdy S."/>
            <person name="Smart L.B."/>
            <person name="Muchero W."/>
        </authorList>
    </citation>
    <scope>NUCLEOTIDE SEQUENCE</scope>
    <source>
        <tissue evidence="1">Shoot tip</tissue>
    </source>
</reference>
<comment type="caution">
    <text evidence="1">The sequence shown here is derived from an EMBL/GenBank/DDBJ whole genome shotgun (WGS) entry which is preliminary data.</text>
</comment>
<organism evidence="1 2">
    <name type="scientific">Salix udensis</name>
    <dbReference type="NCBI Taxonomy" id="889485"/>
    <lineage>
        <taxon>Eukaryota</taxon>
        <taxon>Viridiplantae</taxon>
        <taxon>Streptophyta</taxon>
        <taxon>Embryophyta</taxon>
        <taxon>Tracheophyta</taxon>
        <taxon>Spermatophyta</taxon>
        <taxon>Magnoliopsida</taxon>
        <taxon>eudicotyledons</taxon>
        <taxon>Gunneridae</taxon>
        <taxon>Pentapetalae</taxon>
        <taxon>rosids</taxon>
        <taxon>fabids</taxon>
        <taxon>Malpighiales</taxon>
        <taxon>Salicaceae</taxon>
        <taxon>Saliceae</taxon>
        <taxon>Salix</taxon>
    </lineage>
</organism>
<name>A0AAD6J668_9ROSI</name>
<reference evidence="1" key="2">
    <citation type="journal article" date="2023" name="Int. J. Mol. Sci.">
        <title>De Novo Assembly and Annotation of 11 Diverse Shrub Willow (Salix) Genomes Reveals Novel Gene Organization in Sex-Linked Regions.</title>
        <authorList>
            <person name="Hyden B."/>
            <person name="Feng K."/>
            <person name="Yates T.B."/>
            <person name="Jawdy S."/>
            <person name="Cereghino C."/>
            <person name="Smart L.B."/>
            <person name="Muchero W."/>
        </authorList>
    </citation>
    <scope>NUCLEOTIDE SEQUENCE</scope>
    <source>
        <tissue evidence="1">Shoot tip</tissue>
    </source>
</reference>
<evidence type="ECO:0000313" key="2">
    <source>
        <dbReference type="Proteomes" id="UP001162972"/>
    </source>
</evidence>
<accession>A0AAD6J668</accession>
<keyword evidence="2" id="KW-1185">Reference proteome</keyword>
<gene>
    <name evidence="1" type="ORF">OIU84_023927</name>
</gene>
<proteinExistence type="predicted"/>